<gene>
    <name evidence="1" type="ORF">SAMN05421761_10840</name>
</gene>
<keyword evidence="2" id="KW-1185">Reference proteome</keyword>
<evidence type="ECO:0000313" key="2">
    <source>
        <dbReference type="Proteomes" id="UP000186026"/>
    </source>
</evidence>
<dbReference type="AlphaFoldDB" id="A0A1N7N094"/>
<name>A0A1N7N094_9BACT</name>
<evidence type="ECO:0000313" key="1">
    <source>
        <dbReference type="EMBL" id="SIS91813.1"/>
    </source>
</evidence>
<dbReference type="STRING" id="529505.SAMN05421761_10840"/>
<dbReference type="Proteomes" id="UP000186026">
    <property type="component" value="Unassembled WGS sequence"/>
</dbReference>
<reference evidence="2" key="1">
    <citation type="submission" date="2017-01" db="EMBL/GenBank/DDBJ databases">
        <authorList>
            <person name="Varghese N."/>
            <person name="Submissions S."/>
        </authorList>
    </citation>
    <scope>NUCLEOTIDE SEQUENCE [LARGE SCALE GENOMIC DNA]</scope>
    <source>
        <strain evidence="2">DSM 46698</strain>
    </source>
</reference>
<dbReference type="EMBL" id="FTOP01000008">
    <property type="protein sequence ID" value="SIS91813.1"/>
    <property type="molecule type" value="Genomic_DNA"/>
</dbReference>
<dbReference type="InterPro" id="IPR023614">
    <property type="entry name" value="Porin_dom_sf"/>
</dbReference>
<sequence length="456" mass="52325">MRNLLLVIGIIWSQSLWARSHSDSVYTNEKAKWTIGTRSFFMSTSYYDDFKDDFAWAQSAYAKVQTPKFKGFSFASRYAVFGNIVSSDLAARDPITGGRNRYEVGLLDVTDLDNQYFGRLEEFQIKYEAALFSFAAGKMPINTALINPQDGRLSPTFVEGLFFNFTPDRANIATLNYISRISPRSTAAWFGIGDTFGLYPIGLDLQGNPSAYKGNVDSDFVTVFDWKHIVEEEYFSFEFNHTYVQNVSSTFLTQFERDWKLNPAKKLLTGLQIMFQHGIKNGGNDDPSLRYKDPYDQNWIVSARIGAKDALTTWHLNFTYIGGQGRYLSPREWGRDPFFTFIPRERNEGFSEVTALTGYFERRFVEKGLQVYAFAGIHFLPKPDTFVINKYAFPSYSQVNLGVKYSPSQWGRGLDFHGIILTKSALNRDSLQPTWIYNKVDLIHINLIANYTLQWK</sequence>
<accession>A0A1N7N094</accession>
<dbReference type="Gene3D" id="2.40.160.10">
    <property type="entry name" value="Porin"/>
    <property type="match status" value="1"/>
</dbReference>
<proteinExistence type="predicted"/>
<dbReference type="RefSeq" id="WP_076501168.1">
    <property type="nucleotide sequence ID" value="NZ_FTOP01000008.1"/>
</dbReference>
<evidence type="ECO:0008006" key="3">
    <source>
        <dbReference type="Google" id="ProtNLM"/>
    </source>
</evidence>
<dbReference type="OrthoDB" id="862900at2"/>
<protein>
    <recommendedName>
        <fullName evidence="3">Outer membrane porin, OprD family</fullName>
    </recommendedName>
</protein>
<organism evidence="1 2">
    <name type="scientific">Belliella pelovolcani</name>
    <dbReference type="NCBI Taxonomy" id="529505"/>
    <lineage>
        <taxon>Bacteria</taxon>
        <taxon>Pseudomonadati</taxon>
        <taxon>Bacteroidota</taxon>
        <taxon>Cytophagia</taxon>
        <taxon>Cytophagales</taxon>
        <taxon>Cyclobacteriaceae</taxon>
        <taxon>Belliella</taxon>
    </lineage>
</organism>